<dbReference type="AlphaFoldDB" id="A0A8J2S7Y3"/>
<proteinExistence type="inferred from homology"/>
<evidence type="ECO:0000256" key="1">
    <source>
        <dbReference type="ARBA" id="ARBA00008075"/>
    </source>
</evidence>
<dbReference type="Pfam" id="PF00400">
    <property type="entry name" value="WD40"/>
    <property type="match status" value="3"/>
</dbReference>
<dbReference type="EMBL" id="CAKKNE010000001">
    <property type="protein sequence ID" value="CAH0364956.1"/>
    <property type="molecule type" value="Genomic_DNA"/>
</dbReference>
<dbReference type="InterPro" id="IPR019775">
    <property type="entry name" value="WD40_repeat_CS"/>
</dbReference>
<dbReference type="OrthoDB" id="7318948at2759"/>
<feature type="repeat" description="WD" evidence="6">
    <location>
        <begin position="164"/>
        <end position="205"/>
    </location>
</feature>
<accession>A0A8J2S7Y3</accession>
<reference evidence="7" key="1">
    <citation type="submission" date="2021-11" db="EMBL/GenBank/DDBJ databases">
        <authorList>
            <consortium name="Genoscope - CEA"/>
            <person name="William W."/>
        </authorList>
    </citation>
    <scope>NUCLEOTIDE SEQUENCE</scope>
</reference>
<comment type="caution">
    <text evidence="7">The sequence shown here is derived from an EMBL/GenBank/DDBJ whole genome shotgun (WGS) entry which is preliminary data.</text>
</comment>
<evidence type="ECO:0000313" key="8">
    <source>
        <dbReference type="Proteomes" id="UP000789595"/>
    </source>
</evidence>
<evidence type="ECO:0000256" key="5">
    <source>
        <dbReference type="ARBA" id="ARBA00023163"/>
    </source>
</evidence>
<dbReference type="InterPro" id="IPR036322">
    <property type="entry name" value="WD40_repeat_dom_sf"/>
</dbReference>
<keyword evidence="3" id="KW-0677">Repeat</keyword>
<protein>
    <recommendedName>
        <fullName evidence="9">Anaphase-promoting complex subunit 4 WD40 domain-containing protein</fullName>
    </recommendedName>
</protein>
<dbReference type="InterPro" id="IPR015943">
    <property type="entry name" value="WD40/YVTN_repeat-like_dom_sf"/>
</dbReference>
<comment type="similarity">
    <text evidence="1">Belongs to the WD repeat ESC family.</text>
</comment>
<evidence type="ECO:0000256" key="2">
    <source>
        <dbReference type="ARBA" id="ARBA00022574"/>
    </source>
</evidence>
<dbReference type="PROSITE" id="PS00678">
    <property type="entry name" value="WD_REPEATS_1"/>
    <property type="match status" value="1"/>
</dbReference>
<keyword evidence="8" id="KW-1185">Reference proteome</keyword>
<keyword evidence="5" id="KW-0804">Transcription</keyword>
<evidence type="ECO:0000256" key="4">
    <source>
        <dbReference type="ARBA" id="ARBA00023015"/>
    </source>
</evidence>
<dbReference type="SUPFAM" id="SSF50978">
    <property type="entry name" value="WD40 repeat-like"/>
    <property type="match status" value="1"/>
</dbReference>
<dbReference type="InterPro" id="IPR051243">
    <property type="entry name" value="PcG_WD-repeat"/>
</dbReference>
<name>A0A8J2S7Y3_9STRA</name>
<evidence type="ECO:0000256" key="6">
    <source>
        <dbReference type="PROSITE-ProRule" id="PRU00221"/>
    </source>
</evidence>
<evidence type="ECO:0000313" key="7">
    <source>
        <dbReference type="EMBL" id="CAH0364956.1"/>
    </source>
</evidence>
<dbReference type="InterPro" id="IPR001680">
    <property type="entry name" value="WD40_rpt"/>
</dbReference>
<dbReference type="Proteomes" id="UP000789595">
    <property type="component" value="Unassembled WGS sequence"/>
</dbReference>
<keyword evidence="4" id="KW-0805">Transcription regulation</keyword>
<gene>
    <name evidence="7" type="ORF">PECAL_1P13510</name>
</gene>
<dbReference type="Gene3D" id="2.130.10.10">
    <property type="entry name" value="YVTN repeat-like/Quinoprotein amine dehydrogenase"/>
    <property type="match status" value="1"/>
</dbReference>
<evidence type="ECO:0008006" key="9">
    <source>
        <dbReference type="Google" id="ProtNLM"/>
    </source>
</evidence>
<feature type="repeat" description="WD" evidence="6">
    <location>
        <begin position="118"/>
        <end position="154"/>
    </location>
</feature>
<sequence length="378" mass="41471">MPKKKRAESPAPEDLCEGGKCIGVVFEDHRQPVYAVAFWPGASDEPMVAVCGSNRASVYAIAEGDIELRQVYVDNDRDESFFCCAWSRRADAPLLCVAGTRGIAKIVDCADGRLDCALVGHGNAINDCCFHAVDESLLLTASKDESIRLWNARTCVCIAVFAGDRGHRDEVLAVDCHQSGSCCLSSGMDNTIKLWQLDAEHVAKACERSHTNPQPANHRPFETVFEQFPAFSTSRVHANYVDCARWVGSLILSKSTAERLCLWSPDPQRNERLPAPLLSETNDDSEPKDDVLIVHELDLPGADIWFLRFGMCSSRQYVCAGNTSGDLVIYDVDSTEQKASLTHPKMRGAVRQCAFSPDSSLVACVGDDAGLFVYELDK</sequence>
<organism evidence="7 8">
    <name type="scientific">Pelagomonas calceolata</name>
    <dbReference type="NCBI Taxonomy" id="35677"/>
    <lineage>
        <taxon>Eukaryota</taxon>
        <taxon>Sar</taxon>
        <taxon>Stramenopiles</taxon>
        <taxon>Ochrophyta</taxon>
        <taxon>Pelagophyceae</taxon>
        <taxon>Pelagomonadales</taxon>
        <taxon>Pelagomonadaceae</taxon>
        <taxon>Pelagomonas</taxon>
    </lineage>
</organism>
<dbReference type="PROSITE" id="PS50082">
    <property type="entry name" value="WD_REPEATS_2"/>
    <property type="match status" value="2"/>
</dbReference>
<dbReference type="PANTHER" id="PTHR10253">
    <property type="entry name" value="POLYCOMB PROTEIN"/>
    <property type="match status" value="1"/>
</dbReference>
<keyword evidence="2 6" id="KW-0853">WD repeat</keyword>
<evidence type="ECO:0000256" key="3">
    <source>
        <dbReference type="ARBA" id="ARBA00022737"/>
    </source>
</evidence>
<dbReference type="SMART" id="SM00320">
    <property type="entry name" value="WD40"/>
    <property type="match status" value="7"/>
</dbReference>
<dbReference type="PROSITE" id="PS50294">
    <property type="entry name" value="WD_REPEATS_REGION"/>
    <property type="match status" value="2"/>
</dbReference>